<dbReference type="AlphaFoldDB" id="A0A1M7J6B0"/>
<keyword evidence="3" id="KW-1185">Reference proteome</keyword>
<gene>
    <name evidence="2" type="ORF">SAMN05444398_11844</name>
</gene>
<reference evidence="2 3" key="1">
    <citation type="submission" date="2016-11" db="EMBL/GenBank/DDBJ databases">
        <authorList>
            <person name="Jaros S."/>
            <person name="Januszkiewicz K."/>
            <person name="Wedrychowicz H."/>
        </authorList>
    </citation>
    <scope>NUCLEOTIDE SEQUENCE [LARGE SCALE GENOMIC DNA]</scope>
    <source>
        <strain evidence="2 3">DSM 29589</strain>
    </source>
</reference>
<feature type="compositionally biased region" description="Basic and acidic residues" evidence="1">
    <location>
        <begin position="10"/>
        <end position="25"/>
    </location>
</feature>
<evidence type="ECO:0000256" key="1">
    <source>
        <dbReference type="SAM" id="MobiDB-lite"/>
    </source>
</evidence>
<proteinExistence type="predicted"/>
<dbReference type="EMBL" id="FRBR01000018">
    <property type="protein sequence ID" value="SHM48514.1"/>
    <property type="molecule type" value="Genomic_DNA"/>
</dbReference>
<accession>A0A1M7J6B0</accession>
<protein>
    <submittedName>
        <fullName evidence="2">Uncharacterized protein</fullName>
    </submittedName>
</protein>
<name>A0A1M7J6B0_9RHOB</name>
<evidence type="ECO:0000313" key="2">
    <source>
        <dbReference type="EMBL" id="SHM48514.1"/>
    </source>
</evidence>
<evidence type="ECO:0000313" key="3">
    <source>
        <dbReference type="Proteomes" id="UP000183974"/>
    </source>
</evidence>
<dbReference type="Proteomes" id="UP000183974">
    <property type="component" value="Unassembled WGS sequence"/>
</dbReference>
<feature type="region of interest" description="Disordered" evidence="1">
    <location>
        <begin position="1"/>
        <end position="31"/>
    </location>
</feature>
<organism evidence="2 3">
    <name type="scientific">Roseovarius pacificus</name>
    <dbReference type="NCBI Taxonomy" id="337701"/>
    <lineage>
        <taxon>Bacteria</taxon>
        <taxon>Pseudomonadati</taxon>
        <taxon>Pseudomonadota</taxon>
        <taxon>Alphaproteobacteria</taxon>
        <taxon>Rhodobacterales</taxon>
        <taxon>Roseobacteraceae</taxon>
        <taxon>Roseovarius</taxon>
    </lineage>
</organism>
<sequence length="31" mass="3633">MMIGMPSSSELRRDEGESHFHDLKYRHTSTP</sequence>